<evidence type="ECO:0000313" key="11">
    <source>
        <dbReference type="Proteomes" id="UP001457282"/>
    </source>
</evidence>
<evidence type="ECO:0000256" key="2">
    <source>
        <dbReference type="ARBA" id="ARBA00022614"/>
    </source>
</evidence>
<dbReference type="InterPro" id="IPR001611">
    <property type="entry name" value="Leu-rich_rpt"/>
</dbReference>
<proteinExistence type="predicted"/>
<evidence type="ECO:0000256" key="6">
    <source>
        <dbReference type="ARBA" id="ARBA00022989"/>
    </source>
</evidence>
<protein>
    <recommendedName>
        <fullName evidence="12">Leucine-rich repeat-containing N-terminal plant-type domain-containing protein</fullName>
    </recommendedName>
</protein>
<dbReference type="GO" id="GO:0016020">
    <property type="term" value="C:membrane"/>
    <property type="evidence" value="ECO:0007669"/>
    <property type="project" value="UniProtKB-SubCell"/>
</dbReference>
<dbReference type="SMART" id="SM00369">
    <property type="entry name" value="LRR_TYP"/>
    <property type="match status" value="4"/>
</dbReference>
<evidence type="ECO:0000256" key="5">
    <source>
        <dbReference type="ARBA" id="ARBA00022737"/>
    </source>
</evidence>
<dbReference type="Pfam" id="PF13855">
    <property type="entry name" value="LRR_8"/>
    <property type="match status" value="2"/>
</dbReference>
<keyword evidence="6" id="KW-1133">Transmembrane helix</keyword>
<dbReference type="InterPro" id="IPR032675">
    <property type="entry name" value="LRR_dom_sf"/>
</dbReference>
<keyword evidence="5" id="KW-0677">Repeat</keyword>
<gene>
    <name evidence="10" type="ORF">M0R45_029665</name>
</gene>
<dbReference type="InterPro" id="IPR046959">
    <property type="entry name" value="PRK1-6/SRF4-like"/>
</dbReference>
<dbReference type="Proteomes" id="UP001457282">
    <property type="component" value="Unassembled WGS sequence"/>
</dbReference>
<evidence type="ECO:0000313" key="10">
    <source>
        <dbReference type="EMBL" id="KAK9921142.1"/>
    </source>
</evidence>
<name>A0AAW1W8T4_RUBAR</name>
<evidence type="ECO:0000256" key="1">
    <source>
        <dbReference type="ARBA" id="ARBA00004370"/>
    </source>
</evidence>
<keyword evidence="7" id="KW-0472">Membrane</keyword>
<dbReference type="InterPro" id="IPR003591">
    <property type="entry name" value="Leu-rich_rpt_typical-subtyp"/>
</dbReference>
<dbReference type="AlphaFoldDB" id="A0AAW1W8T4"/>
<keyword evidence="8" id="KW-0675">Receptor</keyword>
<keyword evidence="11" id="KW-1185">Reference proteome</keyword>
<keyword evidence="4 9" id="KW-0732">Signal</keyword>
<comment type="subcellular location">
    <subcellularLocation>
        <location evidence="1">Membrane</location>
    </subcellularLocation>
</comment>
<dbReference type="PANTHER" id="PTHR48007:SF56">
    <property type="entry name" value="LOW QUALITY PROTEIN: PROTEIN STRUBBELIG-RECEPTOR FAMILY 2"/>
    <property type="match status" value="1"/>
</dbReference>
<keyword evidence="2" id="KW-0433">Leucine-rich repeat</keyword>
<accession>A0AAW1W8T4</accession>
<dbReference type="FunFam" id="3.80.10.10:FF:000062">
    <property type="entry name" value="protein STRUBBELIG-RECEPTOR FAMILY 3"/>
    <property type="match status" value="1"/>
</dbReference>
<dbReference type="PANTHER" id="PTHR48007">
    <property type="entry name" value="LEUCINE-RICH REPEAT RECEPTOR-LIKE PROTEIN KINASE PXC1"/>
    <property type="match status" value="1"/>
</dbReference>
<keyword evidence="3" id="KW-0812">Transmembrane</keyword>
<feature type="signal peptide" evidence="9">
    <location>
        <begin position="1"/>
        <end position="25"/>
    </location>
</feature>
<reference evidence="10 11" key="1">
    <citation type="journal article" date="2023" name="G3 (Bethesda)">
        <title>A chromosome-length genome assembly and annotation of blackberry (Rubus argutus, cv. 'Hillquist').</title>
        <authorList>
            <person name="Bruna T."/>
            <person name="Aryal R."/>
            <person name="Dudchenko O."/>
            <person name="Sargent D.J."/>
            <person name="Mead D."/>
            <person name="Buti M."/>
            <person name="Cavallini A."/>
            <person name="Hytonen T."/>
            <person name="Andres J."/>
            <person name="Pham M."/>
            <person name="Weisz D."/>
            <person name="Mascagni F."/>
            <person name="Usai G."/>
            <person name="Natali L."/>
            <person name="Bassil N."/>
            <person name="Fernandez G.E."/>
            <person name="Lomsadze A."/>
            <person name="Armour M."/>
            <person name="Olukolu B."/>
            <person name="Poorten T."/>
            <person name="Britton C."/>
            <person name="Davik J."/>
            <person name="Ashrafi H."/>
            <person name="Aiden E.L."/>
            <person name="Borodovsky M."/>
            <person name="Worthington M."/>
        </authorList>
    </citation>
    <scope>NUCLEOTIDE SEQUENCE [LARGE SCALE GENOMIC DNA]</scope>
    <source>
        <strain evidence="10">PI 553951</strain>
    </source>
</reference>
<evidence type="ECO:0000256" key="7">
    <source>
        <dbReference type="ARBA" id="ARBA00023136"/>
    </source>
</evidence>
<evidence type="ECO:0000256" key="3">
    <source>
        <dbReference type="ARBA" id="ARBA00022692"/>
    </source>
</evidence>
<feature type="chain" id="PRO_5043475216" description="Leucine-rich repeat-containing N-terminal plant-type domain-containing protein" evidence="9">
    <location>
        <begin position="26"/>
        <end position="251"/>
    </location>
</feature>
<evidence type="ECO:0000256" key="8">
    <source>
        <dbReference type="ARBA" id="ARBA00023170"/>
    </source>
</evidence>
<evidence type="ECO:0000256" key="4">
    <source>
        <dbReference type="ARBA" id="ARBA00022729"/>
    </source>
</evidence>
<dbReference type="Gene3D" id="3.80.10.10">
    <property type="entry name" value="Ribonuclease Inhibitor"/>
    <property type="match status" value="2"/>
</dbReference>
<dbReference type="SUPFAM" id="SSF52058">
    <property type="entry name" value="L domain-like"/>
    <property type="match status" value="1"/>
</dbReference>
<evidence type="ECO:0008006" key="12">
    <source>
        <dbReference type="Google" id="ProtNLM"/>
    </source>
</evidence>
<evidence type="ECO:0000256" key="9">
    <source>
        <dbReference type="SAM" id="SignalP"/>
    </source>
</evidence>
<sequence>MAKQYQCVFFIAIFIGLLLASQAGAYTDPIDGSLLNLSLTGWRLDSGGPCDESWNGVSCSGSSVIYLKLHGLNLSGYITAGLYNLYNLQQLDISSNSIGGEIPYVLPPNATHISMACNFFTQNIALSLHGMKSNVFTGLQNLREMDLSYNNFTGDLPPSFGSLTNLTGLYLQNNQLTGSVAYLAELPLTHLNLSHNLLSGPIGNGFTDVQNLRELDLSYNNFTGDVPTSFRSLTNLTGSIASLAELPPTDM</sequence>
<dbReference type="EMBL" id="JBEDUW010000006">
    <property type="protein sequence ID" value="KAK9921142.1"/>
    <property type="molecule type" value="Genomic_DNA"/>
</dbReference>
<comment type="caution">
    <text evidence="10">The sequence shown here is derived from an EMBL/GenBank/DDBJ whole genome shotgun (WGS) entry which is preliminary data.</text>
</comment>
<organism evidence="10 11">
    <name type="scientific">Rubus argutus</name>
    <name type="common">Southern blackberry</name>
    <dbReference type="NCBI Taxonomy" id="59490"/>
    <lineage>
        <taxon>Eukaryota</taxon>
        <taxon>Viridiplantae</taxon>
        <taxon>Streptophyta</taxon>
        <taxon>Embryophyta</taxon>
        <taxon>Tracheophyta</taxon>
        <taxon>Spermatophyta</taxon>
        <taxon>Magnoliopsida</taxon>
        <taxon>eudicotyledons</taxon>
        <taxon>Gunneridae</taxon>
        <taxon>Pentapetalae</taxon>
        <taxon>rosids</taxon>
        <taxon>fabids</taxon>
        <taxon>Rosales</taxon>
        <taxon>Rosaceae</taxon>
        <taxon>Rosoideae</taxon>
        <taxon>Rosoideae incertae sedis</taxon>
        <taxon>Rubus</taxon>
    </lineage>
</organism>
<dbReference type="Pfam" id="PF00560">
    <property type="entry name" value="LRR_1"/>
    <property type="match status" value="1"/>
</dbReference>